<dbReference type="Proteomes" id="UP000602087">
    <property type="component" value="Unassembled WGS sequence"/>
</dbReference>
<keyword evidence="5" id="KW-0808">Transferase</keyword>
<dbReference type="InterPro" id="IPR000653">
    <property type="entry name" value="DegT/StrS_aminotransferase"/>
</dbReference>
<comment type="cofactor">
    <cofactor evidence="1">
        <name>pyridoxal 5'-phosphate</name>
        <dbReference type="ChEBI" id="CHEBI:597326"/>
    </cofactor>
</comment>
<dbReference type="PANTHER" id="PTHR30244">
    <property type="entry name" value="TRANSAMINASE"/>
    <property type="match status" value="1"/>
</dbReference>
<dbReference type="SUPFAM" id="SSF53383">
    <property type="entry name" value="PLP-dependent transferases"/>
    <property type="match status" value="1"/>
</dbReference>
<proteinExistence type="inferred from homology"/>
<dbReference type="InterPro" id="IPR015422">
    <property type="entry name" value="PyrdxlP-dep_Trfase_small"/>
</dbReference>
<dbReference type="PIRSF" id="PIRSF000390">
    <property type="entry name" value="PLP_StrS"/>
    <property type="match status" value="1"/>
</dbReference>
<keyword evidence="6" id="KW-1185">Reference proteome</keyword>
<dbReference type="GO" id="GO:0030170">
    <property type="term" value="F:pyridoxal phosphate binding"/>
    <property type="evidence" value="ECO:0007669"/>
    <property type="project" value="TreeGrafter"/>
</dbReference>
<dbReference type="EMBL" id="JAEINH010000004">
    <property type="protein sequence ID" value="MBI9114756.1"/>
    <property type="molecule type" value="Genomic_DNA"/>
</dbReference>
<reference evidence="5" key="1">
    <citation type="submission" date="2020-12" db="EMBL/GenBank/DDBJ databases">
        <title>Sanguibacter suaedae sp. nov., isolated from Suaeda aralocaspica.</title>
        <authorList>
            <person name="Ma Q."/>
        </authorList>
    </citation>
    <scope>NUCLEOTIDE SEQUENCE</scope>
    <source>
        <strain evidence="5">YZGR15</strain>
    </source>
</reference>
<evidence type="ECO:0000256" key="2">
    <source>
        <dbReference type="PIRSR" id="PIRSR000390-1"/>
    </source>
</evidence>
<dbReference type="Pfam" id="PF01041">
    <property type="entry name" value="DegT_DnrJ_EryC1"/>
    <property type="match status" value="1"/>
</dbReference>
<evidence type="ECO:0000256" key="4">
    <source>
        <dbReference type="RuleBase" id="RU004508"/>
    </source>
</evidence>
<dbReference type="GO" id="GO:0008483">
    <property type="term" value="F:transaminase activity"/>
    <property type="evidence" value="ECO:0007669"/>
    <property type="project" value="UniProtKB-KW"/>
</dbReference>
<dbReference type="InterPro" id="IPR015424">
    <property type="entry name" value="PyrdxlP-dep_Trfase"/>
</dbReference>
<organism evidence="5 6">
    <name type="scientific">Sanguibacter suaedae</name>
    <dbReference type="NCBI Taxonomy" id="2795737"/>
    <lineage>
        <taxon>Bacteria</taxon>
        <taxon>Bacillati</taxon>
        <taxon>Actinomycetota</taxon>
        <taxon>Actinomycetes</taxon>
        <taxon>Micrococcales</taxon>
        <taxon>Sanguibacteraceae</taxon>
        <taxon>Sanguibacter</taxon>
    </lineage>
</organism>
<feature type="active site" description="Proton acceptor" evidence="2">
    <location>
        <position position="208"/>
    </location>
</feature>
<comment type="similarity">
    <text evidence="4">Belongs to the DegT/DnrJ/EryC1 family.</text>
</comment>
<dbReference type="InterPro" id="IPR015421">
    <property type="entry name" value="PyrdxlP-dep_Trfase_major"/>
</dbReference>
<comment type="caution">
    <text evidence="5">The sequence shown here is derived from an EMBL/GenBank/DDBJ whole genome shotgun (WGS) entry which is preliminary data.</text>
</comment>
<sequence>MVLPCDRHGVRGCRFHVERGRVKVNQSLIPAARPIIGDEEREAVDRVLRSGMVAQGPEVKAFEAEFGEQLVGGRECVAVNSGTAGLHLGLLACGIGPGDEVIVPSFTFAATGNSVALTGATPVFADIEPDHFCLDPRSVRESVTERTRAIMPVHLYGHPAAMAELRAIADEHDLLLFEDAAQAHGARLDGAPVGTFGDFAMFSLYPTKNMTSGEGGMVSCGSPEVARQLRLLRNQGMEVQYANEIVGFNARMTDLHAAIGRVQLTKVGGWTDQRRANAAVLDAGLADVDGVTTPPVKDGATHVYHQYTIRVAEDRDRVVQALREEHGVGSGVYYPIPNHRLPSLERYAPGLDLPRTEEAARQVISLPVHPSLTEGDLERVVEGVRATVRAGA</sequence>
<dbReference type="Gene3D" id="3.40.640.10">
    <property type="entry name" value="Type I PLP-dependent aspartate aminotransferase-like (Major domain)"/>
    <property type="match status" value="1"/>
</dbReference>
<feature type="modified residue" description="N6-(pyridoxal phosphate)lysine" evidence="3">
    <location>
        <position position="208"/>
    </location>
</feature>
<gene>
    <name evidence="5" type="ORF">JAV76_06990</name>
</gene>
<evidence type="ECO:0000256" key="3">
    <source>
        <dbReference type="PIRSR" id="PIRSR000390-2"/>
    </source>
</evidence>
<dbReference type="GO" id="GO:0000271">
    <property type="term" value="P:polysaccharide biosynthetic process"/>
    <property type="evidence" value="ECO:0007669"/>
    <property type="project" value="TreeGrafter"/>
</dbReference>
<evidence type="ECO:0000313" key="6">
    <source>
        <dbReference type="Proteomes" id="UP000602087"/>
    </source>
</evidence>
<name>A0A934IBD1_9MICO</name>
<dbReference type="CDD" id="cd00616">
    <property type="entry name" value="AHBA_syn"/>
    <property type="match status" value="1"/>
</dbReference>
<dbReference type="PANTHER" id="PTHR30244:SF34">
    <property type="entry name" value="DTDP-4-AMINO-4,6-DIDEOXYGALACTOSE TRANSAMINASE"/>
    <property type="match status" value="1"/>
</dbReference>
<keyword evidence="5" id="KW-0032">Aminotransferase</keyword>
<dbReference type="Gene3D" id="3.90.1150.10">
    <property type="entry name" value="Aspartate Aminotransferase, domain 1"/>
    <property type="match status" value="1"/>
</dbReference>
<accession>A0A934IBD1</accession>
<evidence type="ECO:0000313" key="5">
    <source>
        <dbReference type="EMBL" id="MBI9114756.1"/>
    </source>
</evidence>
<protein>
    <submittedName>
        <fullName evidence="5">DegT/DnrJ/EryC1/StrS family aminotransferase</fullName>
    </submittedName>
</protein>
<keyword evidence="3 4" id="KW-0663">Pyridoxal phosphate</keyword>
<evidence type="ECO:0000256" key="1">
    <source>
        <dbReference type="ARBA" id="ARBA00001933"/>
    </source>
</evidence>
<dbReference type="AlphaFoldDB" id="A0A934IBD1"/>